<dbReference type="InterPro" id="IPR007921">
    <property type="entry name" value="CHAP_dom"/>
</dbReference>
<dbReference type="Pfam" id="PF05257">
    <property type="entry name" value="CHAP"/>
    <property type="match status" value="1"/>
</dbReference>
<reference evidence="4" key="1">
    <citation type="submission" date="2015-10" db="EMBL/GenBank/DDBJ databases">
        <title>Draft Genome Sequences of 11 Lactococcus lactis subspecies cremoris strains.</title>
        <authorList>
            <person name="Wels M."/>
            <person name="Backus L."/>
            <person name="Boekhorst J."/>
            <person name="Dijkstra A."/>
            <person name="Beerthuizen M."/>
            <person name="Kelly W."/>
            <person name="Siezen R."/>
            <person name="Bachmann H."/>
            <person name="Van Hijum S."/>
        </authorList>
    </citation>
    <scope>NUCLEOTIDE SEQUENCE [LARGE SCALE GENOMIC DNA]</scope>
    <source>
        <strain evidence="4">KF282</strain>
    </source>
</reference>
<feature type="domain" description="Peptidase C51" evidence="2">
    <location>
        <begin position="232"/>
        <end position="362"/>
    </location>
</feature>
<dbReference type="AlphaFoldDB" id="A0A0V8CP83"/>
<dbReference type="InterPro" id="IPR031898">
    <property type="entry name" value="ZoocinA_TRD"/>
</dbReference>
<accession>A0A0V8CP83</accession>
<keyword evidence="1" id="KW-0732">Signal</keyword>
<dbReference type="InterPro" id="IPR038263">
    <property type="entry name" value="Lytic_exo_TRD_sf"/>
</dbReference>
<dbReference type="PATRIC" id="fig|1360.105.peg.1612"/>
<protein>
    <submittedName>
        <fullName evidence="3">Choline binding protein A</fullName>
    </submittedName>
</protein>
<dbReference type="Gene3D" id="2.40.50.670">
    <property type="match status" value="1"/>
</dbReference>
<dbReference type="Proteomes" id="UP000053058">
    <property type="component" value="Unassembled WGS sequence"/>
</dbReference>
<feature type="signal peptide" evidence="1">
    <location>
        <begin position="1"/>
        <end position="23"/>
    </location>
</feature>
<comment type="caution">
    <text evidence="3">The sequence shown here is derived from an EMBL/GenBank/DDBJ whole genome shotgun (WGS) entry which is preliminary data.</text>
</comment>
<organism evidence="3 4">
    <name type="scientific">Lactococcus lactis subsp. lactis</name>
    <name type="common">Streptococcus lactis</name>
    <dbReference type="NCBI Taxonomy" id="1360"/>
    <lineage>
        <taxon>Bacteria</taxon>
        <taxon>Bacillati</taxon>
        <taxon>Bacillota</taxon>
        <taxon>Bacilli</taxon>
        <taxon>Lactobacillales</taxon>
        <taxon>Streptococcaceae</taxon>
        <taxon>Lactococcus</taxon>
    </lineage>
</organism>
<dbReference type="SUPFAM" id="SSF54001">
    <property type="entry name" value="Cysteine proteinases"/>
    <property type="match status" value="1"/>
</dbReference>
<dbReference type="Gene3D" id="3.90.1720.10">
    <property type="entry name" value="endopeptidase domain like (from Nostoc punctiforme)"/>
    <property type="match status" value="1"/>
</dbReference>
<dbReference type="Pfam" id="PF16775">
    <property type="entry name" value="ZoocinA_TRD"/>
    <property type="match status" value="1"/>
</dbReference>
<evidence type="ECO:0000313" key="4">
    <source>
        <dbReference type="Proteomes" id="UP000053058"/>
    </source>
</evidence>
<sequence length="362" mass="39518">MLKEKRFFITAAATVLFCTPALAPVGHVFADSSSLQQRISVLSSQQQTAHINGVYHVDQLVKFNGKWYVVDNGIAIPPIDYNNYIPVGPLTVTDKNGNILSNQTLYKGSYFTFGKTEFSVINLTSNTVALSIGGEPVSFNRNAFGNRFVLSNQVPAARFKVGDKVKISDKATSETNGYDLTPHRNWKGTIKSVTQHKHSNSNWEYCVEYPNGQQNVHVPEQDIILDSESPTIDLAKIKQAGINGFNSGGWSYPSGQCTSFVAGILAYQGVNTSKFNYLGNGADWAGNARSRGLKVDMTPSVGAVVSFKGVPPYYIAPYGHVAFITKVNSNGTFHVYEGNWSGTSFHERDVALDNAVAGIIHF</sequence>
<proteinExistence type="predicted"/>
<dbReference type="InterPro" id="IPR038765">
    <property type="entry name" value="Papain-like_cys_pep_sf"/>
</dbReference>
<evidence type="ECO:0000256" key="1">
    <source>
        <dbReference type="SAM" id="SignalP"/>
    </source>
</evidence>
<dbReference type="EMBL" id="LKLN01000075">
    <property type="protein sequence ID" value="KSU03107.1"/>
    <property type="molecule type" value="Genomic_DNA"/>
</dbReference>
<feature type="chain" id="PRO_5038770341" evidence="1">
    <location>
        <begin position="24"/>
        <end position="362"/>
    </location>
</feature>
<evidence type="ECO:0000313" key="3">
    <source>
        <dbReference type="EMBL" id="KSU03107.1"/>
    </source>
</evidence>
<gene>
    <name evidence="3" type="ORF">KF282_1778</name>
</gene>
<evidence type="ECO:0000259" key="2">
    <source>
        <dbReference type="PROSITE" id="PS50911"/>
    </source>
</evidence>
<name>A0A0V8CP83_LACLL</name>
<dbReference type="RefSeq" id="WP_058219805.1">
    <property type="nucleotide sequence ID" value="NZ_LKLN01000075.1"/>
</dbReference>
<dbReference type="PROSITE" id="PS50911">
    <property type="entry name" value="CHAP"/>
    <property type="match status" value="1"/>
</dbReference>